<reference evidence="1 2" key="1">
    <citation type="submission" date="2023-08" db="EMBL/GenBank/DDBJ databases">
        <title>Implementing the SeqCode for naming new Mesorhizobium species isolated from Vachellia karroo root nodules.</title>
        <authorList>
            <person name="Van Lill M."/>
        </authorList>
    </citation>
    <scope>NUCLEOTIDE SEQUENCE [LARGE SCALE GENOMIC DNA]</scope>
    <source>
        <strain evidence="1 2">VK3E</strain>
    </source>
</reference>
<proteinExistence type="predicted"/>
<keyword evidence="2" id="KW-1185">Reference proteome</keyword>
<sequence>MRHEGRVGSRSIGFDGWVTENHISLFSRVGYDVSASIYADANTIFDTDENIEMDVQFLGFINDDADKRNKGIVALVFAATLKKFFDFEEIKGAKDLEWVPIHRHSNAHHALENWSQYLMLALSSARDGP</sequence>
<accession>A0ABU4X8U5</accession>
<dbReference type="Gene3D" id="3.90.79.10">
    <property type="entry name" value="Nucleoside Triphosphate Pyrophosphohydrolase"/>
    <property type="match status" value="1"/>
</dbReference>
<evidence type="ECO:0000313" key="2">
    <source>
        <dbReference type="Proteomes" id="UP001272097"/>
    </source>
</evidence>
<protein>
    <submittedName>
        <fullName evidence="1">Uncharacterized protein</fullName>
    </submittedName>
</protein>
<dbReference type="EMBL" id="JAVIIS010000078">
    <property type="protein sequence ID" value="MDX8443705.1"/>
    <property type="molecule type" value="Genomic_DNA"/>
</dbReference>
<organism evidence="1 2">
    <name type="scientific">Mesorhizobium australafricanum</name>
    <dbReference type="NCBI Taxonomy" id="3072311"/>
    <lineage>
        <taxon>Bacteria</taxon>
        <taxon>Pseudomonadati</taxon>
        <taxon>Pseudomonadota</taxon>
        <taxon>Alphaproteobacteria</taxon>
        <taxon>Hyphomicrobiales</taxon>
        <taxon>Phyllobacteriaceae</taxon>
        <taxon>Mesorhizobium</taxon>
    </lineage>
</organism>
<gene>
    <name evidence="1" type="ORF">RFM51_29485</name>
</gene>
<name>A0ABU4X8U5_9HYPH</name>
<comment type="caution">
    <text evidence="1">The sequence shown here is derived from an EMBL/GenBank/DDBJ whole genome shotgun (WGS) entry which is preliminary data.</text>
</comment>
<dbReference type="Proteomes" id="UP001272097">
    <property type="component" value="Unassembled WGS sequence"/>
</dbReference>
<evidence type="ECO:0000313" key="1">
    <source>
        <dbReference type="EMBL" id="MDX8443705.1"/>
    </source>
</evidence>
<dbReference type="RefSeq" id="WP_320217688.1">
    <property type="nucleotide sequence ID" value="NZ_JAVIIS010000078.1"/>
</dbReference>